<sequence>MEKSMGVKKPGLCVPDGKKSCNRNRRSNGVQLSPSYPYTTLKPIGGAKGGVFPSRRLH</sequence>
<feature type="compositionally biased region" description="Polar residues" evidence="1">
    <location>
        <begin position="27"/>
        <end position="36"/>
    </location>
</feature>
<feature type="region of interest" description="Disordered" evidence="1">
    <location>
        <begin position="1"/>
        <end position="36"/>
    </location>
</feature>
<dbReference type="EMBL" id="CADCTZ010000568">
    <property type="protein sequence ID" value="CAA9353552.1"/>
    <property type="molecule type" value="Genomic_DNA"/>
</dbReference>
<proteinExistence type="predicted"/>
<name>A0A6J4MB25_9CYAN</name>
<evidence type="ECO:0000256" key="1">
    <source>
        <dbReference type="SAM" id="MobiDB-lite"/>
    </source>
</evidence>
<accession>A0A6J4MB25</accession>
<gene>
    <name evidence="2" type="ORF">AVDCRST_MAG84-2996</name>
</gene>
<reference evidence="2" key="1">
    <citation type="submission" date="2020-02" db="EMBL/GenBank/DDBJ databases">
        <authorList>
            <person name="Meier V. D."/>
        </authorList>
    </citation>
    <scope>NUCLEOTIDE SEQUENCE</scope>
    <source>
        <strain evidence="2">AVDCRST_MAG84</strain>
    </source>
</reference>
<organism evidence="2">
    <name type="scientific">uncultured Microcoleus sp</name>
    <dbReference type="NCBI Taxonomy" id="259945"/>
    <lineage>
        <taxon>Bacteria</taxon>
        <taxon>Bacillati</taxon>
        <taxon>Cyanobacteriota</taxon>
        <taxon>Cyanophyceae</taxon>
        <taxon>Oscillatoriophycideae</taxon>
        <taxon>Oscillatoriales</taxon>
        <taxon>Microcoleaceae</taxon>
        <taxon>Microcoleus</taxon>
        <taxon>environmental samples</taxon>
    </lineage>
</organism>
<protein>
    <submittedName>
        <fullName evidence="2">Uncharacterized protein</fullName>
    </submittedName>
</protein>
<dbReference type="AlphaFoldDB" id="A0A6J4MB25"/>
<evidence type="ECO:0000313" key="2">
    <source>
        <dbReference type="EMBL" id="CAA9353552.1"/>
    </source>
</evidence>